<accession>A0A4S4LDT5</accession>
<protein>
    <submittedName>
        <fullName evidence="2">Uncharacterized protein</fullName>
    </submittedName>
</protein>
<dbReference type="AlphaFoldDB" id="A0A4S4LDT5"/>
<organism evidence="2 3">
    <name type="scientific">Phellinidium pouzarii</name>
    <dbReference type="NCBI Taxonomy" id="167371"/>
    <lineage>
        <taxon>Eukaryota</taxon>
        <taxon>Fungi</taxon>
        <taxon>Dikarya</taxon>
        <taxon>Basidiomycota</taxon>
        <taxon>Agaricomycotina</taxon>
        <taxon>Agaricomycetes</taxon>
        <taxon>Hymenochaetales</taxon>
        <taxon>Hymenochaetaceae</taxon>
        <taxon>Phellinidium</taxon>
    </lineage>
</organism>
<reference evidence="2 3" key="1">
    <citation type="submission" date="2019-02" db="EMBL/GenBank/DDBJ databases">
        <title>Genome sequencing of the rare red list fungi Phellinidium pouzarii.</title>
        <authorList>
            <person name="Buettner E."/>
            <person name="Kellner H."/>
        </authorList>
    </citation>
    <scope>NUCLEOTIDE SEQUENCE [LARGE SCALE GENOMIC DNA]</scope>
    <source>
        <strain evidence="2 3">DSM 108285</strain>
    </source>
</reference>
<evidence type="ECO:0000313" key="3">
    <source>
        <dbReference type="Proteomes" id="UP000308199"/>
    </source>
</evidence>
<dbReference type="EMBL" id="SGPK01000125">
    <property type="protein sequence ID" value="THH07820.1"/>
    <property type="molecule type" value="Genomic_DNA"/>
</dbReference>
<name>A0A4S4LDT5_9AGAM</name>
<keyword evidence="3" id="KW-1185">Reference proteome</keyword>
<evidence type="ECO:0000256" key="1">
    <source>
        <dbReference type="SAM" id="MobiDB-lite"/>
    </source>
</evidence>
<dbReference type="Proteomes" id="UP000308199">
    <property type="component" value="Unassembled WGS sequence"/>
</dbReference>
<proteinExistence type="predicted"/>
<comment type="caution">
    <text evidence="2">The sequence shown here is derived from an EMBL/GenBank/DDBJ whole genome shotgun (WGS) entry which is preliminary data.</text>
</comment>
<gene>
    <name evidence="2" type="ORF">EW145_g3121</name>
</gene>
<sequence>MGLKGDAMILYIHKKFKGNENVERDYVASSDEETTPSSDGKERALDNSTYPHIPDLRTLEYVGDHALVTTESDTCDALILRLFTQCSILLDTSCVPPKHDVSIIVLRRSRIYSKYGPANEFEPDVSVFINGKLAAAVVSSPAPSMALYRKEHPLLVPPSEDERADAELEKWNLIGNGYTCTLLDEQFYKSPSTGRRYLFCGQRTIAVYVFRKNGFVVKSQLMNLVSLGAEGMPLPGPLPEMHEVDEAIAEGIHDIALLYGAPGDLFANHPSLSTGHDLLETWAR</sequence>
<evidence type="ECO:0000313" key="2">
    <source>
        <dbReference type="EMBL" id="THH07820.1"/>
    </source>
</evidence>
<feature type="region of interest" description="Disordered" evidence="1">
    <location>
        <begin position="26"/>
        <end position="49"/>
    </location>
</feature>